<feature type="transmembrane region" description="Helical" evidence="8">
    <location>
        <begin position="224"/>
        <end position="245"/>
    </location>
</feature>
<evidence type="ECO:0000256" key="4">
    <source>
        <dbReference type="ARBA" id="ARBA00022519"/>
    </source>
</evidence>
<accession>A0ABX5B1I8</accession>
<feature type="transmembrane region" description="Helical" evidence="8">
    <location>
        <begin position="81"/>
        <end position="99"/>
    </location>
</feature>
<dbReference type="Pfam" id="PF02653">
    <property type="entry name" value="BPD_transp_2"/>
    <property type="match status" value="1"/>
</dbReference>
<dbReference type="EMBL" id="MPZN01000002">
    <property type="protein sequence ID" value="PPL20379.1"/>
    <property type="molecule type" value="Genomic_DNA"/>
</dbReference>
<evidence type="ECO:0000256" key="2">
    <source>
        <dbReference type="ARBA" id="ARBA00022448"/>
    </source>
</evidence>
<keyword evidence="10" id="KW-1185">Reference proteome</keyword>
<feature type="transmembrane region" description="Helical" evidence="8">
    <location>
        <begin position="54"/>
        <end position="74"/>
    </location>
</feature>
<keyword evidence="4" id="KW-0997">Cell inner membrane</keyword>
<reference evidence="9 10" key="1">
    <citation type="journal article" date="2008" name="Int. J. Syst. Evol. Microbiol.">
        <title>Leifsonia pindariensis sp. nov., isolated from the Pindari glacier of the Indian Himalayas, and emended description of the genus Leifsonia.</title>
        <authorList>
            <person name="Reddy G.S."/>
            <person name="Prabagaran S.R."/>
            <person name="Shivaji S."/>
        </authorList>
    </citation>
    <scope>NUCLEOTIDE SEQUENCE [LARGE SCALE GENOMIC DNA]</scope>
    <source>
        <strain evidence="9 10">PON 10</strain>
    </source>
</reference>
<evidence type="ECO:0000256" key="1">
    <source>
        <dbReference type="ARBA" id="ARBA00004651"/>
    </source>
</evidence>
<keyword evidence="2" id="KW-0813">Transport</keyword>
<sequence length="334" mass="34085">MSRSDLVSSAPGVDLRKIQRLFGTGGPLVALVVLVAFFSLASSTFFTLGNGSSLLTQLSILLVVAIGLTFVIILGSLDLSIEGVMASSSLVFVLLAANDRNDSDLGFLAVIAGVLTGSLFGLLNGVLHVHLKIPSFMVTLGTGAIGIGIATVLFGGRAPRLMDDSLRDLGFGSLGGIPKLAIIAVIVLTIALLVQRFTRVGRYGYAIGGDEQVMKLSGVNINRYKVLSFVLTGTASGIAGVMAALQLGVGDVTIGGGYLFTAITAVVLGGTALVGGIGGVGRTLVGAAIITVLANGLILIGVNPYVQVAVQGLVIVLAVAVTGWSLRKRVRAIK</sequence>
<keyword evidence="6 8" id="KW-1133">Transmembrane helix</keyword>
<keyword evidence="7 8" id="KW-0472">Membrane</keyword>
<evidence type="ECO:0000256" key="6">
    <source>
        <dbReference type="ARBA" id="ARBA00022989"/>
    </source>
</evidence>
<evidence type="ECO:0000313" key="10">
    <source>
        <dbReference type="Proteomes" id="UP000237755"/>
    </source>
</evidence>
<protein>
    <submittedName>
        <fullName evidence="9">ABC transporter permease</fullName>
    </submittedName>
</protein>
<organism evidence="9 10">
    <name type="scientific">Microterricola pindariensis</name>
    <dbReference type="NCBI Taxonomy" id="478010"/>
    <lineage>
        <taxon>Bacteria</taxon>
        <taxon>Bacillati</taxon>
        <taxon>Actinomycetota</taxon>
        <taxon>Actinomycetes</taxon>
        <taxon>Micrococcales</taxon>
        <taxon>Microbacteriaceae</taxon>
        <taxon>Microterricola</taxon>
    </lineage>
</organism>
<feature type="transmembrane region" description="Helical" evidence="8">
    <location>
        <begin position="21"/>
        <end position="42"/>
    </location>
</feature>
<comment type="caution">
    <text evidence="9">The sequence shown here is derived from an EMBL/GenBank/DDBJ whole genome shotgun (WGS) entry which is preliminary data.</text>
</comment>
<keyword evidence="3" id="KW-1003">Cell membrane</keyword>
<feature type="transmembrane region" description="Helical" evidence="8">
    <location>
        <begin position="284"/>
        <end position="302"/>
    </location>
</feature>
<comment type="subcellular location">
    <subcellularLocation>
        <location evidence="1">Cell membrane</location>
        <topology evidence="1">Multi-pass membrane protein</topology>
    </subcellularLocation>
</comment>
<name>A0ABX5B1I8_9MICO</name>
<dbReference type="CDD" id="cd06579">
    <property type="entry name" value="TM_PBP1_transp_AraH_like"/>
    <property type="match status" value="1"/>
</dbReference>
<gene>
    <name evidence="9" type="ORF">GY24_00985</name>
</gene>
<dbReference type="PANTHER" id="PTHR32196:SF21">
    <property type="entry name" value="ABC TRANSPORTER PERMEASE PROTEIN YPHD-RELATED"/>
    <property type="match status" value="1"/>
</dbReference>
<keyword evidence="5 8" id="KW-0812">Transmembrane</keyword>
<evidence type="ECO:0000256" key="3">
    <source>
        <dbReference type="ARBA" id="ARBA00022475"/>
    </source>
</evidence>
<evidence type="ECO:0000256" key="5">
    <source>
        <dbReference type="ARBA" id="ARBA00022692"/>
    </source>
</evidence>
<evidence type="ECO:0000256" key="8">
    <source>
        <dbReference type="SAM" id="Phobius"/>
    </source>
</evidence>
<feature type="transmembrane region" description="Helical" evidence="8">
    <location>
        <begin position="308"/>
        <end position="326"/>
    </location>
</feature>
<proteinExistence type="predicted"/>
<dbReference type="PANTHER" id="PTHR32196">
    <property type="entry name" value="ABC TRANSPORTER PERMEASE PROTEIN YPHD-RELATED-RELATED"/>
    <property type="match status" value="1"/>
</dbReference>
<feature type="transmembrane region" description="Helical" evidence="8">
    <location>
        <begin position="105"/>
        <end position="123"/>
    </location>
</feature>
<feature type="transmembrane region" description="Helical" evidence="8">
    <location>
        <begin position="176"/>
        <end position="194"/>
    </location>
</feature>
<feature type="transmembrane region" description="Helical" evidence="8">
    <location>
        <begin position="257"/>
        <end position="277"/>
    </location>
</feature>
<evidence type="ECO:0000256" key="7">
    <source>
        <dbReference type="ARBA" id="ARBA00023136"/>
    </source>
</evidence>
<feature type="transmembrane region" description="Helical" evidence="8">
    <location>
        <begin position="135"/>
        <end position="156"/>
    </location>
</feature>
<dbReference type="InterPro" id="IPR001851">
    <property type="entry name" value="ABC_transp_permease"/>
</dbReference>
<dbReference type="Proteomes" id="UP000237755">
    <property type="component" value="Unassembled WGS sequence"/>
</dbReference>
<evidence type="ECO:0000313" key="9">
    <source>
        <dbReference type="EMBL" id="PPL20379.1"/>
    </source>
</evidence>